<reference evidence="1" key="1">
    <citation type="journal article" date="2020" name="Stud. Mycol.">
        <title>101 Dothideomycetes genomes: a test case for predicting lifestyles and emergence of pathogens.</title>
        <authorList>
            <person name="Haridas S."/>
            <person name="Albert R."/>
            <person name="Binder M."/>
            <person name="Bloem J."/>
            <person name="Labutti K."/>
            <person name="Salamov A."/>
            <person name="Andreopoulos B."/>
            <person name="Baker S."/>
            <person name="Barry K."/>
            <person name="Bills G."/>
            <person name="Bluhm B."/>
            <person name="Cannon C."/>
            <person name="Castanera R."/>
            <person name="Culley D."/>
            <person name="Daum C."/>
            <person name="Ezra D."/>
            <person name="Gonzalez J."/>
            <person name="Henrissat B."/>
            <person name="Kuo A."/>
            <person name="Liang C."/>
            <person name="Lipzen A."/>
            <person name="Lutzoni F."/>
            <person name="Magnuson J."/>
            <person name="Mondo S."/>
            <person name="Nolan M."/>
            <person name="Ohm R."/>
            <person name="Pangilinan J."/>
            <person name="Park H.-J."/>
            <person name="Ramirez L."/>
            <person name="Alfaro M."/>
            <person name="Sun H."/>
            <person name="Tritt A."/>
            <person name="Yoshinaga Y."/>
            <person name="Zwiers L.-H."/>
            <person name="Turgeon B."/>
            <person name="Goodwin S."/>
            <person name="Spatafora J."/>
            <person name="Crous P."/>
            <person name="Grigoriev I."/>
        </authorList>
    </citation>
    <scope>NUCLEOTIDE SEQUENCE</scope>
    <source>
        <strain evidence="1">Tuck. ex Michener</strain>
    </source>
</reference>
<evidence type="ECO:0000313" key="2">
    <source>
        <dbReference type="Proteomes" id="UP000800092"/>
    </source>
</evidence>
<proteinExistence type="predicted"/>
<evidence type="ECO:0000313" key="1">
    <source>
        <dbReference type="EMBL" id="KAF2231077.1"/>
    </source>
</evidence>
<dbReference type="AlphaFoldDB" id="A0A6A6GZN2"/>
<name>A0A6A6GZN2_VIRVR</name>
<accession>A0A6A6GZN2</accession>
<dbReference type="Proteomes" id="UP000800092">
    <property type="component" value="Unassembled WGS sequence"/>
</dbReference>
<protein>
    <submittedName>
        <fullName evidence="1">Uncharacterized protein</fullName>
    </submittedName>
</protein>
<dbReference type="EMBL" id="ML991832">
    <property type="protein sequence ID" value="KAF2231077.1"/>
    <property type="molecule type" value="Genomic_DNA"/>
</dbReference>
<keyword evidence="2" id="KW-1185">Reference proteome</keyword>
<gene>
    <name evidence="1" type="ORF">EV356DRAFT_316125</name>
</gene>
<organism evidence="1 2">
    <name type="scientific">Viridothelium virens</name>
    <name type="common">Speckled blister lichen</name>
    <name type="synonym">Trypethelium virens</name>
    <dbReference type="NCBI Taxonomy" id="1048519"/>
    <lineage>
        <taxon>Eukaryota</taxon>
        <taxon>Fungi</taxon>
        <taxon>Dikarya</taxon>
        <taxon>Ascomycota</taxon>
        <taxon>Pezizomycotina</taxon>
        <taxon>Dothideomycetes</taxon>
        <taxon>Dothideomycetes incertae sedis</taxon>
        <taxon>Trypetheliales</taxon>
        <taxon>Trypetheliaceae</taxon>
        <taxon>Viridothelium</taxon>
    </lineage>
</organism>
<sequence length="104" mass="11685">MPDIRIHTPQLRCSFGQPSSVILLGLILLITEMMQLSLNVPQRTCGTVCGVADHHSCACWLYLLLDRVSDLCLCTLLIEAYWICGSAARRQRTWFVCTLDCSPQ</sequence>